<dbReference type="AlphaFoldDB" id="A0A8T2R943"/>
<dbReference type="Proteomes" id="UP000825935">
    <property type="component" value="Chromosome 28"/>
</dbReference>
<reference evidence="1" key="1">
    <citation type="submission" date="2021-08" db="EMBL/GenBank/DDBJ databases">
        <title>WGS assembly of Ceratopteris richardii.</title>
        <authorList>
            <person name="Marchant D.B."/>
            <person name="Chen G."/>
            <person name="Jenkins J."/>
            <person name="Shu S."/>
            <person name="Leebens-Mack J."/>
            <person name="Grimwood J."/>
            <person name="Schmutz J."/>
            <person name="Soltis P."/>
            <person name="Soltis D."/>
            <person name="Chen Z.-H."/>
        </authorList>
    </citation>
    <scope>NUCLEOTIDE SEQUENCE</scope>
    <source>
        <strain evidence="1">Whitten #5841</strain>
        <tissue evidence="1">Leaf</tissue>
    </source>
</reference>
<dbReference type="EMBL" id="CM035433">
    <property type="protein sequence ID" value="KAH7292936.1"/>
    <property type="molecule type" value="Genomic_DNA"/>
</dbReference>
<evidence type="ECO:0000313" key="1">
    <source>
        <dbReference type="EMBL" id="KAH7292936.1"/>
    </source>
</evidence>
<proteinExistence type="predicted"/>
<sequence length="160" mass="18408">MPISAVTFVCPHIPDQFSQVFAVVDFENPGIILLMRFALFIFQDDSQNFTFPVHNHDKTSAAGKRHPWPPPSLTFDSYIYSFLCKEASPTMESRAFCTSSETMSTKFNGFLTLWFQLSPLRALSSKLFLHRYTLANYSFNRALLKCSIELCIVHIRHFNL</sequence>
<accession>A0A8T2R943</accession>
<evidence type="ECO:0000313" key="2">
    <source>
        <dbReference type="Proteomes" id="UP000825935"/>
    </source>
</evidence>
<gene>
    <name evidence="1" type="ORF">KP509_28G004100</name>
</gene>
<comment type="caution">
    <text evidence="1">The sequence shown here is derived from an EMBL/GenBank/DDBJ whole genome shotgun (WGS) entry which is preliminary data.</text>
</comment>
<protein>
    <submittedName>
        <fullName evidence="1">Uncharacterized protein</fullName>
    </submittedName>
</protein>
<organism evidence="1 2">
    <name type="scientific">Ceratopteris richardii</name>
    <name type="common">Triangle waterfern</name>
    <dbReference type="NCBI Taxonomy" id="49495"/>
    <lineage>
        <taxon>Eukaryota</taxon>
        <taxon>Viridiplantae</taxon>
        <taxon>Streptophyta</taxon>
        <taxon>Embryophyta</taxon>
        <taxon>Tracheophyta</taxon>
        <taxon>Polypodiopsida</taxon>
        <taxon>Polypodiidae</taxon>
        <taxon>Polypodiales</taxon>
        <taxon>Pteridineae</taxon>
        <taxon>Pteridaceae</taxon>
        <taxon>Parkerioideae</taxon>
        <taxon>Ceratopteris</taxon>
    </lineage>
</organism>
<keyword evidence="2" id="KW-1185">Reference proteome</keyword>
<name>A0A8T2R943_CERRI</name>